<dbReference type="Pfam" id="PF01424">
    <property type="entry name" value="R3H"/>
    <property type="match status" value="1"/>
</dbReference>
<feature type="domain" description="R3H" evidence="2">
    <location>
        <begin position="212"/>
        <end position="275"/>
    </location>
</feature>
<dbReference type="RefSeq" id="XP_020824978.1">
    <property type="nucleotide sequence ID" value="XM_020969319.1"/>
</dbReference>
<evidence type="ECO:0000259" key="2">
    <source>
        <dbReference type="PROSITE" id="PS51061"/>
    </source>
</evidence>
<evidence type="ECO:0000313" key="4">
    <source>
        <dbReference type="RefSeq" id="XP_020824978.1"/>
    </source>
</evidence>
<dbReference type="FunCoup" id="A0A6P5IVE2">
    <property type="interactions" value="42"/>
</dbReference>
<evidence type="ECO:0000256" key="1">
    <source>
        <dbReference type="SAM" id="MobiDB-lite"/>
    </source>
</evidence>
<dbReference type="PANTHER" id="PTHR32019:SF2">
    <property type="entry name" value="R3H DOMAIN-CONTAINING PROTEIN 4"/>
    <property type="match status" value="1"/>
</dbReference>
<sequence length="293" mass="32679">MVVVKSLEGSSAEAAATVTVTMTPAAAPAADGGGGAGAAAAAPPGAPPGGEPYLHYHSHLPSSRAKRLSPAKRRQYFINQAVRNSDLTPRAKGRKRLQQMENSHYLMTLMERVECSPDDGDLALPATPSIFAKACSNETYIEIWSDFMNRSGEEQERVLLYLEEEATKKQKRKVPAKTEDNRKEDPSYTPQACFQRINRRLRTTLKRGRIPMDTLEGLEGKLLRFFSVTPRSVYIAMMDSSFERLLLHALCQYMDLVSASADFEGRRQMKVRNKHASFLPPEQLLSAYLEQRS</sequence>
<dbReference type="PANTHER" id="PTHR32019">
    <property type="entry name" value="R3H DOMAIN-CONTAINING PROTEIN 4"/>
    <property type="match status" value="1"/>
</dbReference>
<dbReference type="PROSITE" id="PS51061">
    <property type="entry name" value="R3H"/>
    <property type="match status" value="1"/>
</dbReference>
<dbReference type="InterPro" id="IPR039629">
    <property type="entry name" value="R3HDM4"/>
</dbReference>
<feature type="region of interest" description="Disordered" evidence="1">
    <location>
        <begin position="29"/>
        <end position="53"/>
    </location>
</feature>
<organism evidence="3 4">
    <name type="scientific">Phascolarctos cinereus</name>
    <name type="common">Koala</name>
    <dbReference type="NCBI Taxonomy" id="38626"/>
    <lineage>
        <taxon>Eukaryota</taxon>
        <taxon>Metazoa</taxon>
        <taxon>Chordata</taxon>
        <taxon>Craniata</taxon>
        <taxon>Vertebrata</taxon>
        <taxon>Euteleostomi</taxon>
        <taxon>Mammalia</taxon>
        <taxon>Metatheria</taxon>
        <taxon>Diprotodontia</taxon>
        <taxon>Phascolarctidae</taxon>
        <taxon>Phascolarctos</taxon>
    </lineage>
</organism>
<name>A0A6P5IVE2_PHACI</name>
<dbReference type="AlphaFoldDB" id="A0A6P5IVE2"/>
<dbReference type="GO" id="GO:0003676">
    <property type="term" value="F:nucleic acid binding"/>
    <property type="evidence" value="ECO:0007669"/>
    <property type="project" value="UniProtKB-UniRule"/>
</dbReference>
<dbReference type="InParanoid" id="A0A6P5IVE2"/>
<reference evidence="4" key="1">
    <citation type="submission" date="2025-08" db="UniProtKB">
        <authorList>
            <consortium name="RefSeq"/>
        </authorList>
    </citation>
    <scope>IDENTIFICATION</scope>
    <source>
        <tissue evidence="4">Spleen</tissue>
    </source>
</reference>
<dbReference type="SUPFAM" id="SSF82708">
    <property type="entry name" value="R3H domain"/>
    <property type="match status" value="1"/>
</dbReference>
<dbReference type="OMA" id="CQYMSLL"/>
<dbReference type="InterPro" id="IPR036867">
    <property type="entry name" value="R3H_dom_sf"/>
</dbReference>
<dbReference type="GeneID" id="110196189"/>
<dbReference type="InterPro" id="IPR025952">
    <property type="entry name" value="R3H-assoc_dom"/>
</dbReference>
<proteinExistence type="predicted"/>
<protein>
    <submittedName>
        <fullName evidence="4">R3H domain-containing protein 4 isoform X1</fullName>
    </submittedName>
</protein>
<evidence type="ECO:0000313" key="3">
    <source>
        <dbReference type="Proteomes" id="UP000515140"/>
    </source>
</evidence>
<keyword evidence="3" id="KW-1185">Reference proteome</keyword>
<accession>A0A6P5IVE2</accession>
<dbReference type="CTD" id="91300"/>
<dbReference type="KEGG" id="pcw:110196189"/>
<dbReference type="Pfam" id="PF13902">
    <property type="entry name" value="R3H-assoc"/>
    <property type="match status" value="1"/>
</dbReference>
<gene>
    <name evidence="4" type="primary">R3HDM4</name>
</gene>
<dbReference type="Proteomes" id="UP000515140">
    <property type="component" value="Unplaced"/>
</dbReference>
<dbReference type="InterPro" id="IPR001374">
    <property type="entry name" value="R3H_dom"/>
</dbReference>